<comment type="caution">
    <text evidence="3">The sequence shown here is derived from an EMBL/GenBank/DDBJ whole genome shotgun (WGS) entry which is preliminary data.</text>
</comment>
<dbReference type="OrthoDB" id="202203at2759"/>
<evidence type="ECO:0000256" key="1">
    <source>
        <dbReference type="SAM" id="MobiDB-lite"/>
    </source>
</evidence>
<dbReference type="EMBL" id="JAPZBU010000013">
    <property type="protein sequence ID" value="KAJ5369467.1"/>
    <property type="molecule type" value="Genomic_DNA"/>
</dbReference>
<dbReference type="GO" id="GO:0004174">
    <property type="term" value="F:electron-transferring-flavoprotein dehydrogenase activity"/>
    <property type="evidence" value="ECO:0007669"/>
    <property type="project" value="TreeGrafter"/>
</dbReference>
<feature type="region of interest" description="Disordered" evidence="1">
    <location>
        <begin position="411"/>
        <end position="430"/>
    </location>
</feature>
<reference evidence="3" key="1">
    <citation type="submission" date="2022-12" db="EMBL/GenBank/DDBJ databases">
        <authorList>
            <person name="Petersen C."/>
        </authorList>
    </citation>
    <scope>NUCLEOTIDE SEQUENCE</scope>
    <source>
        <strain evidence="3">IBT 29677</strain>
    </source>
</reference>
<keyword evidence="4" id="KW-1185">Reference proteome</keyword>
<evidence type="ECO:0000313" key="4">
    <source>
        <dbReference type="Proteomes" id="UP001147747"/>
    </source>
</evidence>
<dbReference type="Pfam" id="PF07992">
    <property type="entry name" value="Pyr_redox_2"/>
    <property type="match status" value="1"/>
</dbReference>
<gene>
    <name evidence="3" type="ORF">N7509_014079</name>
</gene>
<dbReference type="SUPFAM" id="SSF51905">
    <property type="entry name" value="FAD/NAD(P)-binding domain"/>
    <property type="match status" value="1"/>
</dbReference>
<dbReference type="GeneID" id="81377696"/>
<reference evidence="3" key="2">
    <citation type="journal article" date="2023" name="IMA Fungus">
        <title>Comparative genomic study of the Penicillium genus elucidates a diverse pangenome and 15 lateral gene transfer events.</title>
        <authorList>
            <person name="Petersen C."/>
            <person name="Sorensen T."/>
            <person name="Nielsen M.R."/>
            <person name="Sondergaard T.E."/>
            <person name="Sorensen J.L."/>
            <person name="Fitzpatrick D.A."/>
            <person name="Frisvad J.C."/>
            <person name="Nielsen K.L."/>
        </authorList>
    </citation>
    <scope>NUCLEOTIDE SEQUENCE</scope>
    <source>
        <strain evidence="3">IBT 29677</strain>
    </source>
</reference>
<dbReference type="GO" id="GO:0050660">
    <property type="term" value="F:flavin adenine dinucleotide binding"/>
    <property type="evidence" value="ECO:0007669"/>
    <property type="project" value="TreeGrafter"/>
</dbReference>
<evidence type="ECO:0000259" key="2">
    <source>
        <dbReference type="Pfam" id="PF07992"/>
    </source>
</evidence>
<proteinExistence type="predicted"/>
<dbReference type="GO" id="GO:0005737">
    <property type="term" value="C:cytoplasm"/>
    <property type="evidence" value="ECO:0007669"/>
    <property type="project" value="TreeGrafter"/>
</dbReference>
<dbReference type="PRINTS" id="PR00411">
    <property type="entry name" value="PNDRDTASEI"/>
</dbReference>
<evidence type="ECO:0000313" key="3">
    <source>
        <dbReference type="EMBL" id="KAJ5369467.1"/>
    </source>
</evidence>
<sequence length="430" mass="47058">MLAHLLLFTKVFGVVISQAGTHLRAFISSFIHRRTYKPGSNPKNIVVVGASFAGYNAARCLVNSIPSGYRVIVIEKNSHFQFTWVLPRFCVVEGHDKKAFIPYGPFLRAPPGSHLWIKDTVEEIIPSEDGNPGGKIRVSSGEKFDFEYLVLATGSSAALPSRVGQEEKKAGMQALRDQQEKIGGAQDIVVIGGGPAGVECKGTIPEKNVTLIHSRKTLLHEGFGIKIHHTLSKALRDLGVNLILGEKPTVPTGVTVGDIQLSDGSVHFDYLIKCVGQKPNTALAKFAAPYAFSKSGHIRIKPSLQIADDEYPRIYAAGDVIDAGSLKNGRSAMQQGQVVAQNIVRAIRGKSQIEYQQKWWEGLTKLTMGLTKSVAYVTDGRAEWVIPTKSKIDLDCQQVWKFMGATPFVDPDEEKENNSVTEMEVSSYLP</sequence>
<dbReference type="Gene3D" id="3.50.50.100">
    <property type="match status" value="1"/>
</dbReference>
<name>A0A9W9S0I6_9EURO</name>
<dbReference type="InterPro" id="IPR036188">
    <property type="entry name" value="FAD/NAD-bd_sf"/>
</dbReference>
<dbReference type="PRINTS" id="PR00368">
    <property type="entry name" value="FADPNR"/>
</dbReference>
<dbReference type="PANTHER" id="PTHR43735:SF5">
    <property type="entry name" value="FAD_NAD(P)-BINDING DOMAIN-CONTAINING PROTEIN"/>
    <property type="match status" value="1"/>
</dbReference>
<dbReference type="AlphaFoldDB" id="A0A9W9S0I6"/>
<dbReference type="RefSeq" id="XP_056480705.1">
    <property type="nucleotide sequence ID" value="XM_056638716.1"/>
</dbReference>
<feature type="domain" description="FAD/NAD(P)-binding" evidence="2">
    <location>
        <begin position="44"/>
        <end position="336"/>
    </location>
</feature>
<dbReference type="InterPro" id="IPR023753">
    <property type="entry name" value="FAD/NAD-binding_dom"/>
</dbReference>
<protein>
    <recommendedName>
        <fullName evidence="2">FAD/NAD(P)-binding domain-containing protein</fullName>
    </recommendedName>
</protein>
<dbReference type="PANTHER" id="PTHR43735">
    <property type="entry name" value="APOPTOSIS-INDUCING FACTOR 1"/>
    <property type="match status" value="1"/>
</dbReference>
<accession>A0A9W9S0I6</accession>
<dbReference type="Proteomes" id="UP001147747">
    <property type="component" value="Unassembled WGS sequence"/>
</dbReference>
<organism evidence="3 4">
    <name type="scientific">Penicillium cosmopolitanum</name>
    <dbReference type="NCBI Taxonomy" id="1131564"/>
    <lineage>
        <taxon>Eukaryota</taxon>
        <taxon>Fungi</taxon>
        <taxon>Dikarya</taxon>
        <taxon>Ascomycota</taxon>
        <taxon>Pezizomycotina</taxon>
        <taxon>Eurotiomycetes</taxon>
        <taxon>Eurotiomycetidae</taxon>
        <taxon>Eurotiales</taxon>
        <taxon>Aspergillaceae</taxon>
        <taxon>Penicillium</taxon>
    </lineage>
</organism>